<feature type="compositionally biased region" description="Basic and acidic residues" evidence="1">
    <location>
        <begin position="571"/>
        <end position="595"/>
    </location>
</feature>
<feature type="domain" description="Lantibiotic dehydratase N-terminal" evidence="2">
    <location>
        <begin position="157"/>
        <end position="796"/>
    </location>
</feature>
<sequence length="1000" mass="116591">MGNTLTTYTTKHKKTMQLFPYALIRVGGDSFEEWARLGFPASNEIVDEVYALKKKQTERKETLCDNLFEFISNNDDQEVQNIVQNLRRDIFNERKLKNSKLNKAIEVLPSPLKEELQDYVSLLKDLKDKVQAGEAVYTKELNGGREQLKKLIDSGNFKKGLILSSRTLLNRVDSFQKRPVDKFRKKEHQVEQSLLQYLTRMYAKTSPFSTFTNLSIGTIKEGQSGIQISSVNDRQVKGHIRLNNYLLKYLMDLLKNYRPSYILFPLRCNPTYQNRGDHFLYLTNHNNIESFQRIPYNPVVEHIAGVVQEYTEGIRFIDLIESLQNDIDASAEEVESYVKQLVEFGLLEYNVGVSGVDPDWDVKLVPVLEGQVKEGVKHIAELVEALRNIRQLGGKYAESSVQERHELLQQAYDAFREIYMKIHEEAGLPADERKTEKELIEEARKKKEEEEKRKEAEGEKAAEEGEKKEEEKEEVTFKHETSTYFAIKPEQMFYEDTTREVDALLGEEDISTLISHLNDLLNQMRLFKGNEDEKEKMRGYFLKKYGQNEEVDLLTFYEDYFREFKKPEKELEEKRKKEAREKQKQAKEAENKNEEGNGQDASPEITREKEKDTANEFELPGQKEKQEKLMKWKAEAKKQFKAAVQWNEDEINVDLDPVKLTNEAVGYNHTDSEVNSYGSFLQFYYDEGKLKAALNSTFPGYGKMVSRFLHIFDDDITAEIKNWNVEQSDEESIFIEDCDASYFNANLHPTLMPYEIWMPGGHNSLPADKQIPITDFRVVYDAEAGELNLIHATTGKKAYVFDLGFQGHGGRSQLFQLLEKFTKAEYLFTQPLVNAVNQINTPDEPKEEKNQEKKPESIEIKILPRIIYKDMLVLQRKSWFAPKALLPQRHPNDSDWQYFKNVNTWRKGNKIPDEVFVFVNTNRWGDANMDEEAMKKLTRDDYKPQYIDFTNPLLVNLLEKLIDRVPSSMKIVEMLPNSKQMLKVDDSRFVSEFVVQWYNK</sequence>
<reference evidence="3 4" key="1">
    <citation type="submission" date="2019-02" db="EMBL/GenBank/DDBJ databases">
        <authorList>
            <person name="Goldberg S.R."/>
            <person name="Haltli B.A."/>
            <person name="Correa H."/>
            <person name="Russell K.G."/>
        </authorList>
    </citation>
    <scope>NUCLEOTIDE SEQUENCE [LARGE SCALE GENOMIC DNA]</scope>
    <source>
        <strain evidence="3 4">JCM 16186</strain>
    </source>
</reference>
<comment type="caution">
    <text evidence="3">The sequence shown here is derived from an EMBL/GenBank/DDBJ whole genome shotgun (WGS) entry which is preliminary data.</text>
</comment>
<feature type="compositionally biased region" description="Basic and acidic residues" evidence="1">
    <location>
        <begin position="605"/>
        <end position="614"/>
    </location>
</feature>
<feature type="region of interest" description="Disordered" evidence="1">
    <location>
        <begin position="571"/>
        <end position="622"/>
    </location>
</feature>
<keyword evidence="4" id="KW-1185">Reference proteome</keyword>
<dbReference type="Pfam" id="PF04738">
    <property type="entry name" value="Lant_dehydr_N"/>
    <property type="match status" value="1"/>
</dbReference>
<accession>A0ABW9RJT4</accession>
<evidence type="ECO:0000256" key="1">
    <source>
        <dbReference type="SAM" id="MobiDB-lite"/>
    </source>
</evidence>
<protein>
    <recommendedName>
        <fullName evidence="2">Lantibiotic dehydratase N-terminal domain-containing protein</fullName>
    </recommendedName>
</protein>
<name>A0ABW9RJT4_9BACT</name>
<dbReference type="Proteomes" id="UP000798808">
    <property type="component" value="Unassembled WGS sequence"/>
</dbReference>
<organism evidence="3 4">
    <name type="scientific">Fulvivirga kasyanovii</name>
    <dbReference type="NCBI Taxonomy" id="396812"/>
    <lineage>
        <taxon>Bacteria</taxon>
        <taxon>Pseudomonadati</taxon>
        <taxon>Bacteroidota</taxon>
        <taxon>Cytophagia</taxon>
        <taxon>Cytophagales</taxon>
        <taxon>Fulvivirgaceae</taxon>
        <taxon>Fulvivirga</taxon>
    </lineage>
</organism>
<dbReference type="EMBL" id="SMLW01000379">
    <property type="protein sequence ID" value="MTI24190.1"/>
    <property type="molecule type" value="Genomic_DNA"/>
</dbReference>
<proteinExistence type="predicted"/>
<gene>
    <name evidence="3" type="ORF">E1163_04460</name>
</gene>
<dbReference type="RefSeq" id="WP_155169936.1">
    <property type="nucleotide sequence ID" value="NZ_BAAAFL010000008.1"/>
</dbReference>
<dbReference type="InterPro" id="IPR006827">
    <property type="entry name" value="Lant_deHydtase_N"/>
</dbReference>
<evidence type="ECO:0000259" key="2">
    <source>
        <dbReference type="Pfam" id="PF04738"/>
    </source>
</evidence>
<evidence type="ECO:0000313" key="4">
    <source>
        <dbReference type="Proteomes" id="UP000798808"/>
    </source>
</evidence>
<evidence type="ECO:0000313" key="3">
    <source>
        <dbReference type="EMBL" id="MTI24190.1"/>
    </source>
</evidence>
<feature type="region of interest" description="Disordered" evidence="1">
    <location>
        <begin position="444"/>
        <end position="475"/>
    </location>
</feature>